<proteinExistence type="inferred from homology"/>
<feature type="region of interest" description="Disordered" evidence="4">
    <location>
        <begin position="20"/>
        <end position="59"/>
    </location>
</feature>
<dbReference type="EMBL" id="JALNTZ010000006">
    <property type="protein sequence ID" value="KAJ3648996.1"/>
    <property type="molecule type" value="Genomic_DNA"/>
</dbReference>
<evidence type="ECO:0000256" key="2">
    <source>
        <dbReference type="ARBA" id="ARBA00021978"/>
    </source>
</evidence>
<dbReference type="PANTHER" id="PTHR21032">
    <property type="entry name" value="G PATCH DOMAIN-CONTAINING PROTEIN 11"/>
    <property type="match status" value="1"/>
</dbReference>
<reference evidence="6" key="1">
    <citation type="journal article" date="2023" name="G3 (Bethesda)">
        <title>Whole genome assemblies of Zophobas morio and Tenebrio molitor.</title>
        <authorList>
            <person name="Kaur S."/>
            <person name="Stinson S.A."/>
            <person name="diCenzo G.C."/>
        </authorList>
    </citation>
    <scope>NUCLEOTIDE SEQUENCE</scope>
    <source>
        <strain evidence="6">QUZm001</strain>
    </source>
</reference>
<dbReference type="GO" id="GO:0000776">
    <property type="term" value="C:kinetochore"/>
    <property type="evidence" value="ECO:0007669"/>
    <property type="project" value="TreeGrafter"/>
</dbReference>
<feature type="domain" description="G-patch" evidence="5">
    <location>
        <begin position="70"/>
        <end position="116"/>
    </location>
</feature>
<gene>
    <name evidence="6" type="ORF">Zmor_020760</name>
</gene>
<evidence type="ECO:0000256" key="3">
    <source>
        <dbReference type="ARBA" id="ARBA00030688"/>
    </source>
</evidence>
<dbReference type="SMART" id="SM00443">
    <property type="entry name" value="G_patch"/>
    <property type="match status" value="1"/>
</dbReference>
<dbReference type="InterPro" id="IPR000467">
    <property type="entry name" value="G_patch_dom"/>
</dbReference>
<keyword evidence="7" id="KW-1185">Reference proteome</keyword>
<evidence type="ECO:0000313" key="6">
    <source>
        <dbReference type="EMBL" id="KAJ3648996.1"/>
    </source>
</evidence>
<dbReference type="PROSITE" id="PS50174">
    <property type="entry name" value="G_PATCH"/>
    <property type="match status" value="1"/>
</dbReference>
<evidence type="ECO:0000256" key="1">
    <source>
        <dbReference type="ARBA" id="ARBA00007140"/>
    </source>
</evidence>
<sequence length="256" mass="30026">MSDSEDDYMSDKLLQTCQEDVRPGLVFNRTTKRKHDLEQKKKELQAKKPKNSREREEELRQNALNTAISDDNKGFKLLTKMGFKPGEGLGKAKTGITEPIKIEVRNSKSGIGMENHFKEKIKKKVELKTQDLAKTLDEFQKSNKMKQMQRYLYKDFVTAQRACEDLDTRKEINEPVQEFFWTRETIKKKKGIEDEEEEEEFNEEFNSYCSDENLFQVINYLRETHLYCMFCAFVATDEDDLKMNCPGPSRSDHDDG</sequence>
<dbReference type="PANTHER" id="PTHR21032:SF0">
    <property type="entry name" value="G PATCH DOMAIN-CONTAINING PROTEIN 11"/>
    <property type="match status" value="1"/>
</dbReference>
<dbReference type="Pfam" id="PF13821">
    <property type="entry name" value="DUF4187"/>
    <property type="match status" value="1"/>
</dbReference>
<dbReference type="AlphaFoldDB" id="A0AA38MAA7"/>
<dbReference type="InterPro" id="IPR025239">
    <property type="entry name" value="DUF4187"/>
</dbReference>
<dbReference type="SMART" id="SM01173">
    <property type="entry name" value="DUF4187"/>
    <property type="match status" value="1"/>
</dbReference>
<comment type="similarity">
    <text evidence="1">Belongs to the GPATCH11 family.</text>
</comment>
<evidence type="ECO:0000259" key="5">
    <source>
        <dbReference type="PROSITE" id="PS50174"/>
    </source>
</evidence>
<feature type="compositionally biased region" description="Basic and acidic residues" evidence="4">
    <location>
        <begin position="35"/>
        <end position="59"/>
    </location>
</feature>
<organism evidence="6 7">
    <name type="scientific">Zophobas morio</name>
    <dbReference type="NCBI Taxonomy" id="2755281"/>
    <lineage>
        <taxon>Eukaryota</taxon>
        <taxon>Metazoa</taxon>
        <taxon>Ecdysozoa</taxon>
        <taxon>Arthropoda</taxon>
        <taxon>Hexapoda</taxon>
        <taxon>Insecta</taxon>
        <taxon>Pterygota</taxon>
        <taxon>Neoptera</taxon>
        <taxon>Endopterygota</taxon>
        <taxon>Coleoptera</taxon>
        <taxon>Polyphaga</taxon>
        <taxon>Cucujiformia</taxon>
        <taxon>Tenebrionidae</taxon>
        <taxon>Zophobas</taxon>
    </lineage>
</organism>
<dbReference type="Proteomes" id="UP001168821">
    <property type="component" value="Unassembled WGS sequence"/>
</dbReference>
<dbReference type="Pfam" id="PF01585">
    <property type="entry name" value="G-patch"/>
    <property type="match status" value="1"/>
</dbReference>
<protein>
    <recommendedName>
        <fullName evidence="2">G patch domain-containing protein 11</fullName>
    </recommendedName>
    <alternativeName>
        <fullName evidence="3">Coiled-coil domain-containing protein 75</fullName>
    </alternativeName>
</protein>
<dbReference type="GO" id="GO:0003676">
    <property type="term" value="F:nucleic acid binding"/>
    <property type="evidence" value="ECO:0007669"/>
    <property type="project" value="InterPro"/>
</dbReference>
<dbReference type="InterPro" id="IPR039249">
    <property type="entry name" value="GPATCH11"/>
</dbReference>
<accession>A0AA38MAA7</accession>
<evidence type="ECO:0000256" key="4">
    <source>
        <dbReference type="SAM" id="MobiDB-lite"/>
    </source>
</evidence>
<evidence type="ECO:0000313" key="7">
    <source>
        <dbReference type="Proteomes" id="UP001168821"/>
    </source>
</evidence>
<name>A0AA38MAA7_9CUCU</name>
<comment type="caution">
    <text evidence="6">The sequence shown here is derived from an EMBL/GenBank/DDBJ whole genome shotgun (WGS) entry which is preliminary data.</text>
</comment>